<dbReference type="Gene3D" id="2.30.30.140">
    <property type="match status" value="1"/>
</dbReference>
<dbReference type="AlphaFoldDB" id="A0A9W7BET3"/>
<protein>
    <recommendedName>
        <fullName evidence="4">Tudor domain-containing protein</fullName>
    </recommendedName>
</protein>
<dbReference type="EMBL" id="BLQM01000350">
    <property type="protein sequence ID" value="GMH84850.1"/>
    <property type="molecule type" value="Genomic_DNA"/>
</dbReference>
<dbReference type="Proteomes" id="UP001162640">
    <property type="component" value="Unassembled WGS sequence"/>
</dbReference>
<evidence type="ECO:0000256" key="1">
    <source>
        <dbReference type="SAM" id="MobiDB-lite"/>
    </source>
</evidence>
<gene>
    <name evidence="2" type="ORF">TL16_g10046</name>
</gene>
<dbReference type="SUPFAM" id="SSF63748">
    <property type="entry name" value="Tudor/PWWP/MBT"/>
    <property type="match status" value="1"/>
</dbReference>
<organism evidence="2 3">
    <name type="scientific">Triparma laevis f. inornata</name>
    <dbReference type="NCBI Taxonomy" id="1714386"/>
    <lineage>
        <taxon>Eukaryota</taxon>
        <taxon>Sar</taxon>
        <taxon>Stramenopiles</taxon>
        <taxon>Ochrophyta</taxon>
        <taxon>Bolidophyceae</taxon>
        <taxon>Parmales</taxon>
        <taxon>Triparmaceae</taxon>
        <taxon>Triparma</taxon>
    </lineage>
</organism>
<name>A0A9W7BET3_9STRA</name>
<sequence length="175" mass="19754">MSSAPRKSIVHAWSAISPITSTSTSTSKTTKKLNFLKGDKVKAKYKNEKFYPGKIIKLNDDGTYSVDWDNGGGVAKKVNPKDIFKGPQKNDKVHVLFKGNGRMYPGTIKKGHAKIVAQYASWVNPFRNPERGRKRKREYEEKQDEGGNLIDRSNDQAIVVPDPKEFFADRESTYT</sequence>
<comment type="caution">
    <text evidence="2">The sequence shown here is derived from an EMBL/GenBank/DDBJ whole genome shotgun (WGS) entry which is preliminary data.</text>
</comment>
<proteinExistence type="predicted"/>
<evidence type="ECO:0000313" key="3">
    <source>
        <dbReference type="Proteomes" id="UP001162640"/>
    </source>
</evidence>
<feature type="region of interest" description="Disordered" evidence="1">
    <location>
        <begin position="127"/>
        <end position="175"/>
    </location>
</feature>
<evidence type="ECO:0008006" key="4">
    <source>
        <dbReference type="Google" id="ProtNLM"/>
    </source>
</evidence>
<feature type="compositionally biased region" description="Basic and acidic residues" evidence="1">
    <location>
        <begin position="162"/>
        <end position="175"/>
    </location>
</feature>
<accession>A0A9W7BET3</accession>
<reference evidence="3" key="1">
    <citation type="journal article" date="2023" name="Commun. Biol.">
        <title>Genome analysis of Parmales, the sister group of diatoms, reveals the evolutionary specialization of diatoms from phago-mixotrophs to photoautotrophs.</title>
        <authorList>
            <person name="Ban H."/>
            <person name="Sato S."/>
            <person name="Yoshikawa S."/>
            <person name="Yamada K."/>
            <person name="Nakamura Y."/>
            <person name="Ichinomiya M."/>
            <person name="Sato N."/>
            <person name="Blanc-Mathieu R."/>
            <person name="Endo H."/>
            <person name="Kuwata A."/>
            <person name="Ogata H."/>
        </authorList>
    </citation>
    <scope>NUCLEOTIDE SEQUENCE [LARGE SCALE GENOMIC DNA]</scope>
</reference>
<evidence type="ECO:0000313" key="2">
    <source>
        <dbReference type="EMBL" id="GMH84850.1"/>
    </source>
</evidence>